<gene>
    <name evidence="1" type="ORF">X975_12868</name>
</gene>
<dbReference type="AlphaFoldDB" id="A0A087TGA2"/>
<proteinExistence type="predicted"/>
<organism evidence="1 2">
    <name type="scientific">Stegodyphus mimosarum</name>
    <name type="common">African social velvet spider</name>
    <dbReference type="NCBI Taxonomy" id="407821"/>
    <lineage>
        <taxon>Eukaryota</taxon>
        <taxon>Metazoa</taxon>
        <taxon>Ecdysozoa</taxon>
        <taxon>Arthropoda</taxon>
        <taxon>Chelicerata</taxon>
        <taxon>Arachnida</taxon>
        <taxon>Araneae</taxon>
        <taxon>Araneomorphae</taxon>
        <taxon>Entelegynae</taxon>
        <taxon>Eresoidea</taxon>
        <taxon>Eresidae</taxon>
        <taxon>Stegodyphus</taxon>
    </lineage>
</organism>
<evidence type="ECO:0000313" key="1">
    <source>
        <dbReference type="EMBL" id="KFM64141.1"/>
    </source>
</evidence>
<reference evidence="1 2" key="1">
    <citation type="submission" date="2013-11" db="EMBL/GenBank/DDBJ databases">
        <title>Genome sequencing of Stegodyphus mimosarum.</title>
        <authorList>
            <person name="Bechsgaard J."/>
        </authorList>
    </citation>
    <scope>NUCLEOTIDE SEQUENCE [LARGE SCALE GENOMIC DNA]</scope>
</reference>
<sequence length="54" mass="6228">RNIVFYEKLETRRTFSSFLREKLLVFCEESSKSAIKAHLTKPTAYEISGTNVTS</sequence>
<name>A0A087TGA2_STEMI</name>
<feature type="non-terminal residue" evidence="1">
    <location>
        <position position="54"/>
    </location>
</feature>
<keyword evidence="2" id="KW-1185">Reference proteome</keyword>
<dbReference type="Proteomes" id="UP000054359">
    <property type="component" value="Unassembled WGS sequence"/>
</dbReference>
<feature type="non-terminal residue" evidence="1">
    <location>
        <position position="1"/>
    </location>
</feature>
<protein>
    <submittedName>
        <fullName evidence="1">Uncharacterized protein</fullName>
    </submittedName>
</protein>
<dbReference type="EMBL" id="KK115082">
    <property type="protein sequence ID" value="KFM64141.1"/>
    <property type="molecule type" value="Genomic_DNA"/>
</dbReference>
<evidence type="ECO:0000313" key="2">
    <source>
        <dbReference type="Proteomes" id="UP000054359"/>
    </source>
</evidence>
<accession>A0A087TGA2</accession>